<dbReference type="Gene3D" id="3.10.50.40">
    <property type="match status" value="1"/>
</dbReference>
<dbReference type="Pfam" id="PF13624">
    <property type="entry name" value="SurA_N_3"/>
    <property type="match status" value="1"/>
</dbReference>
<dbReference type="PATRIC" id="fig|206506.3.peg.1458"/>
<dbReference type="InterPro" id="IPR000297">
    <property type="entry name" value="PPIase_PpiC"/>
</dbReference>
<evidence type="ECO:0000256" key="7">
    <source>
        <dbReference type="ARBA" id="ARBA00023186"/>
    </source>
</evidence>
<dbReference type="OrthoDB" id="9812372at2"/>
<evidence type="ECO:0000259" key="13">
    <source>
        <dbReference type="PROSITE" id="PS50198"/>
    </source>
</evidence>
<dbReference type="InterPro" id="IPR027304">
    <property type="entry name" value="Trigger_fact/SurA_dom_sf"/>
</dbReference>
<comment type="similarity">
    <text evidence="9">Belongs to the PpiD chaperone family.</text>
</comment>
<dbReference type="InterPro" id="IPR046357">
    <property type="entry name" value="PPIase_dom_sf"/>
</dbReference>
<dbReference type="Gene3D" id="1.10.4030.10">
    <property type="entry name" value="Porin chaperone SurA, peptide-binding domain"/>
    <property type="match status" value="1"/>
</dbReference>
<evidence type="ECO:0000256" key="11">
    <source>
        <dbReference type="ARBA" id="ARBA00042775"/>
    </source>
</evidence>
<keyword evidence="5" id="KW-1133">Transmembrane helix</keyword>
<evidence type="ECO:0000256" key="3">
    <source>
        <dbReference type="ARBA" id="ARBA00022519"/>
    </source>
</evidence>
<dbReference type="EMBL" id="LBNE01000003">
    <property type="protein sequence ID" value="KKO72221.1"/>
    <property type="molecule type" value="Genomic_DNA"/>
</dbReference>
<dbReference type="PROSITE" id="PS01096">
    <property type="entry name" value="PPIC_PPIASE_1"/>
    <property type="match status" value="1"/>
</dbReference>
<name>A0A171KTK4_9BURK</name>
<evidence type="ECO:0000256" key="1">
    <source>
        <dbReference type="ARBA" id="ARBA00004382"/>
    </source>
</evidence>
<evidence type="ECO:0000313" key="15">
    <source>
        <dbReference type="Proteomes" id="UP000078084"/>
    </source>
</evidence>
<comment type="caution">
    <text evidence="14">The sequence shown here is derived from an EMBL/GenBank/DDBJ whole genome shotgun (WGS) entry which is preliminary data.</text>
</comment>
<evidence type="ECO:0000256" key="9">
    <source>
        <dbReference type="ARBA" id="ARBA00038408"/>
    </source>
</evidence>
<sequence length="681" mass="74045">MFDFIRNHKRWMQFILLLLILPSFVFVGVQGYTTYVSQDQDVAVVDGEPVTRQMFDRMLGNALEQERQRLGSNYDPAQVDTPALRSALLDSLLQQAVIAQAASNYRFSASDEALRRHIAQQPYFQQDGRFSPERYRDVLASQGLSTSDYEASVRGRIAIDRVVEPIGARIDPQQAAQNPWNPVKPIDVSVRVPDSVVRALYAALRETRDIQVQSFKAADFAPAIEITQADIQQWYDANGEALRLPEFVDVEYVVLDEAAARAGVEVSDDDIQSYYDQNKSLYSTPERRRASHIQISVDEKASQAERDAALARAKALAEEARKDPAAFAKLARENSQDVGSAANGGDLGWIDRASFPVTSIAEAVYAIPEAGGVSEPVPSRFGYHVVQLSTLEKAQVQPLADVRSTIAEEVRTQKAGARFAEQAGKLTSLVYDQRDSLQPVTDTLGLKIRRASGVSRNDLVDAKAAGADAAISSPDAAWLNSARVRQAVFANDVLKDGHNTGLIELEPNKLIALRVAKVHPSALPELALVSDEIRAKLRNERASEAARAAGKAALAGYQAEKPATLPHGFGEKLEVSRERAMGLQPALLDAISAVHVEDAPAFVGVENGPDYEVVYVADVTPAGTPNAEDLNTLRGQLDFMLGEGEKAATLEALKQVLNAKLLPEAQRVIAGEGNDSQGNAS</sequence>
<accession>A0A171KTK4</accession>
<dbReference type="PROSITE" id="PS50198">
    <property type="entry name" value="PPIC_PPIASE_2"/>
    <property type="match status" value="1"/>
</dbReference>
<dbReference type="Proteomes" id="UP000078084">
    <property type="component" value="Unassembled WGS sequence"/>
</dbReference>
<gene>
    <name evidence="14" type="ORF">AAV32_06820</name>
</gene>
<reference evidence="14 15" key="1">
    <citation type="submission" date="2015-04" db="EMBL/GenBank/DDBJ databases">
        <title>Genome sequence of Kerstersia gyiorum CG1.</title>
        <authorList>
            <person name="Greninger A.L."/>
            <person name="Kozyreva V."/>
            <person name="Chaturvedi V."/>
        </authorList>
    </citation>
    <scope>NUCLEOTIDE SEQUENCE [LARGE SCALE GENOMIC DNA]</scope>
    <source>
        <strain evidence="14 15">CG1</strain>
    </source>
</reference>
<dbReference type="Pfam" id="PF00639">
    <property type="entry name" value="Rotamase"/>
    <property type="match status" value="1"/>
</dbReference>
<keyword evidence="2" id="KW-1003">Cell membrane</keyword>
<evidence type="ECO:0000256" key="6">
    <source>
        <dbReference type="ARBA" id="ARBA00023136"/>
    </source>
</evidence>
<keyword evidence="12" id="KW-0697">Rotamase</keyword>
<keyword evidence="8 12" id="KW-0413">Isomerase</keyword>
<evidence type="ECO:0000256" key="12">
    <source>
        <dbReference type="PROSITE-ProRule" id="PRU00278"/>
    </source>
</evidence>
<evidence type="ECO:0000256" key="10">
    <source>
        <dbReference type="ARBA" id="ARBA00040743"/>
    </source>
</evidence>
<keyword evidence="6" id="KW-0472">Membrane</keyword>
<dbReference type="InterPro" id="IPR023058">
    <property type="entry name" value="PPIase_PpiC_CS"/>
</dbReference>
<protein>
    <recommendedName>
        <fullName evidence="10">Periplasmic chaperone PpiD</fullName>
    </recommendedName>
    <alternativeName>
        <fullName evidence="11">Periplasmic folding chaperone</fullName>
    </alternativeName>
</protein>
<dbReference type="RefSeq" id="WP_068370005.1">
    <property type="nucleotide sequence ID" value="NZ_CP033936.1"/>
</dbReference>
<dbReference type="InterPro" id="IPR052029">
    <property type="entry name" value="PpiD_chaperone"/>
</dbReference>
<dbReference type="PANTHER" id="PTHR47529">
    <property type="entry name" value="PEPTIDYL-PROLYL CIS-TRANS ISOMERASE D"/>
    <property type="match status" value="1"/>
</dbReference>
<evidence type="ECO:0000313" key="14">
    <source>
        <dbReference type="EMBL" id="KKO72221.1"/>
    </source>
</evidence>
<dbReference type="PANTHER" id="PTHR47529:SF1">
    <property type="entry name" value="PERIPLASMIC CHAPERONE PPID"/>
    <property type="match status" value="1"/>
</dbReference>
<evidence type="ECO:0000256" key="4">
    <source>
        <dbReference type="ARBA" id="ARBA00022692"/>
    </source>
</evidence>
<evidence type="ECO:0000256" key="8">
    <source>
        <dbReference type="ARBA" id="ARBA00023235"/>
    </source>
</evidence>
<keyword evidence="7" id="KW-0143">Chaperone</keyword>
<proteinExistence type="inferred from homology"/>
<keyword evidence="4" id="KW-0812">Transmembrane</keyword>
<comment type="subcellular location">
    <subcellularLocation>
        <location evidence="1">Cell inner membrane</location>
        <topology evidence="1">Single-pass type II membrane protein</topology>
        <orientation evidence="1">Periplasmic side</orientation>
    </subcellularLocation>
</comment>
<dbReference type="AlphaFoldDB" id="A0A171KTK4"/>
<keyword evidence="3" id="KW-0997">Cell inner membrane</keyword>
<dbReference type="GO" id="GO:0003755">
    <property type="term" value="F:peptidyl-prolyl cis-trans isomerase activity"/>
    <property type="evidence" value="ECO:0007669"/>
    <property type="project" value="UniProtKB-KW"/>
</dbReference>
<evidence type="ECO:0000256" key="2">
    <source>
        <dbReference type="ARBA" id="ARBA00022475"/>
    </source>
</evidence>
<keyword evidence="15" id="KW-1185">Reference proteome</keyword>
<feature type="domain" description="PpiC" evidence="13">
    <location>
        <begin position="285"/>
        <end position="390"/>
    </location>
</feature>
<evidence type="ECO:0000256" key="5">
    <source>
        <dbReference type="ARBA" id="ARBA00022989"/>
    </source>
</evidence>
<dbReference type="SUPFAM" id="SSF109998">
    <property type="entry name" value="Triger factor/SurA peptide-binding domain-like"/>
    <property type="match status" value="1"/>
</dbReference>
<dbReference type="GO" id="GO:0005886">
    <property type="term" value="C:plasma membrane"/>
    <property type="evidence" value="ECO:0007669"/>
    <property type="project" value="UniProtKB-SubCell"/>
</dbReference>
<dbReference type="SUPFAM" id="SSF54534">
    <property type="entry name" value="FKBP-like"/>
    <property type="match status" value="1"/>
</dbReference>
<dbReference type="STRING" id="206506.AAV32_06820"/>
<organism evidence="14 15">
    <name type="scientific">Kerstersia gyiorum</name>
    <dbReference type="NCBI Taxonomy" id="206506"/>
    <lineage>
        <taxon>Bacteria</taxon>
        <taxon>Pseudomonadati</taxon>
        <taxon>Pseudomonadota</taxon>
        <taxon>Betaproteobacteria</taxon>
        <taxon>Burkholderiales</taxon>
        <taxon>Alcaligenaceae</taxon>
        <taxon>Kerstersia</taxon>
    </lineage>
</organism>